<keyword evidence="2 6" id="KW-0812">Transmembrane</keyword>
<evidence type="ECO:0000256" key="5">
    <source>
        <dbReference type="ARBA" id="ARBA00034834"/>
    </source>
</evidence>
<keyword evidence="4 6" id="KW-0472">Membrane</keyword>
<dbReference type="PANTHER" id="PTHR34104">
    <property type="entry name" value="TRANSMEMBRANE PROTEIN 254"/>
    <property type="match status" value="1"/>
</dbReference>
<keyword evidence="3 6" id="KW-1133">Transmembrane helix</keyword>
<evidence type="ECO:0000256" key="4">
    <source>
        <dbReference type="ARBA" id="ARBA00023136"/>
    </source>
</evidence>
<protein>
    <recommendedName>
        <fullName evidence="5">Transmembrane protein 254</fullName>
    </recommendedName>
</protein>
<dbReference type="InterPro" id="IPR028110">
    <property type="entry name" value="TMEM254"/>
</dbReference>
<evidence type="ECO:0000256" key="1">
    <source>
        <dbReference type="ARBA" id="ARBA00004141"/>
    </source>
</evidence>
<name>A0AAV2S7K8_MEGNR</name>
<proteinExistence type="predicted"/>
<gene>
    <name evidence="7" type="ORF">MNOR_LOCUS32419</name>
</gene>
<evidence type="ECO:0000256" key="3">
    <source>
        <dbReference type="ARBA" id="ARBA00022989"/>
    </source>
</evidence>
<comment type="caution">
    <text evidence="7">The sequence shown here is derived from an EMBL/GenBank/DDBJ whole genome shotgun (WGS) entry which is preliminary data.</text>
</comment>
<dbReference type="Pfam" id="PF14934">
    <property type="entry name" value="TMEM254"/>
    <property type="match status" value="1"/>
</dbReference>
<comment type="subcellular location">
    <subcellularLocation>
        <location evidence="1">Membrane</location>
        <topology evidence="1">Multi-pass membrane protein</topology>
    </subcellularLocation>
</comment>
<reference evidence="7 8" key="1">
    <citation type="submission" date="2024-05" db="EMBL/GenBank/DDBJ databases">
        <authorList>
            <person name="Wallberg A."/>
        </authorList>
    </citation>
    <scope>NUCLEOTIDE SEQUENCE [LARGE SCALE GENOMIC DNA]</scope>
</reference>
<accession>A0AAV2S7K8</accession>
<keyword evidence="8" id="KW-1185">Reference proteome</keyword>
<dbReference type="EMBL" id="CAXKWB010044071">
    <property type="protein sequence ID" value="CAL4160388.1"/>
    <property type="molecule type" value="Genomic_DNA"/>
</dbReference>
<sequence length="122" mass="13798">MSTDTEMGKYRKLSSNYFVLVNPIIIFLVAVGMYLITMAWLSPDKIPTSLFGPAADLAIKLGKDFPNFTRQFVLCVYAIHFAEAAVCLYVCHQLKLNLPTTIAWFLQTLGLGMFALRFLIWP</sequence>
<evidence type="ECO:0000313" key="8">
    <source>
        <dbReference type="Proteomes" id="UP001497623"/>
    </source>
</evidence>
<evidence type="ECO:0000313" key="7">
    <source>
        <dbReference type="EMBL" id="CAL4160388.1"/>
    </source>
</evidence>
<feature type="transmembrane region" description="Helical" evidence="6">
    <location>
        <begin position="102"/>
        <end position="120"/>
    </location>
</feature>
<dbReference type="PANTHER" id="PTHR34104:SF3">
    <property type="entry name" value="TRANSMEMBRANE PROTEIN 254"/>
    <property type="match status" value="1"/>
</dbReference>
<dbReference type="GO" id="GO:0016020">
    <property type="term" value="C:membrane"/>
    <property type="evidence" value="ECO:0007669"/>
    <property type="project" value="UniProtKB-SubCell"/>
</dbReference>
<feature type="transmembrane region" description="Helical" evidence="6">
    <location>
        <begin position="17"/>
        <end position="41"/>
    </location>
</feature>
<dbReference type="AlphaFoldDB" id="A0AAV2S7K8"/>
<evidence type="ECO:0000256" key="2">
    <source>
        <dbReference type="ARBA" id="ARBA00022692"/>
    </source>
</evidence>
<feature type="transmembrane region" description="Helical" evidence="6">
    <location>
        <begin position="71"/>
        <end position="90"/>
    </location>
</feature>
<feature type="non-terminal residue" evidence="7">
    <location>
        <position position="122"/>
    </location>
</feature>
<organism evidence="7 8">
    <name type="scientific">Meganyctiphanes norvegica</name>
    <name type="common">Northern krill</name>
    <name type="synonym">Thysanopoda norvegica</name>
    <dbReference type="NCBI Taxonomy" id="48144"/>
    <lineage>
        <taxon>Eukaryota</taxon>
        <taxon>Metazoa</taxon>
        <taxon>Ecdysozoa</taxon>
        <taxon>Arthropoda</taxon>
        <taxon>Crustacea</taxon>
        <taxon>Multicrustacea</taxon>
        <taxon>Malacostraca</taxon>
        <taxon>Eumalacostraca</taxon>
        <taxon>Eucarida</taxon>
        <taxon>Euphausiacea</taxon>
        <taxon>Euphausiidae</taxon>
        <taxon>Meganyctiphanes</taxon>
    </lineage>
</organism>
<evidence type="ECO:0000256" key="6">
    <source>
        <dbReference type="SAM" id="Phobius"/>
    </source>
</evidence>
<dbReference type="Proteomes" id="UP001497623">
    <property type="component" value="Unassembled WGS sequence"/>
</dbReference>